<accession>A0AAV4AB22</accession>
<comment type="caution">
    <text evidence="2">The sequence shown here is derived from an EMBL/GenBank/DDBJ whole genome shotgun (WGS) entry which is preliminary data.</text>
</comment>
<feature type="compositionally biased region" description="Basic and acidic residues" evidence="1">
    <location>
        <begin position="64"/>
        <end position="91"/>
    </location>
</feature>
<feature type="compositionally biased region" description="Basic and acidic residues" evidence="1">
    <location>
        <begin position="306"/>
        <end position="342"/>
    </location>
</feature>
<feature type="region of interest" description="Disordered" evidence="1">
    <location>
        <begin position="291"/>
        <end position="342"/>
    </location>
</feature>
<keyword evidence="3" id="KW-1185">Reference proteome</keyword>
<evidence type="ECO:0000313" key="3">
    <source>
        <dbReference type="Proteomes" id="UP000735302"/>
    </source>
</evidence>
<feature type="region of interest" description="Disordered" evidence="1">
    <location>
        <begin position="119"/>
        <end position="256"/>
    </location>
</feature>
<feature type="region of interest" description="Disordered" evidence="1">
    <location>
        <begin position="384"/>
        <end position="523"/>
    </location>
</feature>
<reference evidence="2 3" key="1">
    <citation type="journal article" date="2021" name="Elife">
        <title>Chloroplast acquisition without the gene transfer in kleptoplastic sea slugs, Plakobranchus ocellatus.</title>
        <authorList>
            <person name="Maeda T."/>
            <person name="Takahashi S."/>
            <person name="Yoshida T."/>
            <person name="Shimamura S."/>
            <person name="Takaki Y."/>
            <person name="Nagai Y."/>
            <person name="Toyoda A."/>
            <person name="Suzuki Y."/>
            <person name="Arimoto A."/>
            <person name="Ishii H."/>
            <person name="Satoh N."/>
            <person name="Nishiyama T."/>
            <person name="Hasebe M."/>
            <person name="Maruyama T."/>
            <person name="Minagawa J."/>
            <person name="Obokata J."/>
            <person name="Shigenobu S."/>
        </authorList>
    </citation>
    <scope>NUCLEOTIDE SEQUENCE [LARGE SCALE GENOMIC DNA]</scope>
</reference>
<feature type="compositionally biased region" description="Low complexity" evidence="1">
    <location>
        <begin position="195"/>
        <end position="218"/>
    </location>
</feature>
<gene>
    <name evidence="2" type="ORF">PoB_002993900</name>
</gene>
<feature type="compositionally biased region" description="Basic and acidic residues" evidence="1">
    <location>
        <begin position="459"/>
        <end position="522"/>
    </location>
</feature>
<dbReference type="AlphaFoldDB" id="A0AAV4AB22"/>
<feature type="compositionally biased region" description="Basic and acidic residues" evidence="1">
    <location>
        <begin position="384"/>
        <end position="437"/>
    </location>
</feature>
<sequence length="559" mass="62621">MSSGTSGAVQFQINKNNASHGVFFQREKPKSEARKFGYKSKNLRHPIRQPDYQAELERMQQAAEEEKRKFNKKNTDFIRRNRERYKPKENDGQPAPGSTHIAPGTVTLTQEQLAALLKTLGKTSHGGGGTASPLRISIDAENNKIEVERYESDSNGEKDEPDSSGRKSKNNNNDDDNQSDVGIEALLNKESAFTKSNNKNPPNRSNQRSRGSQRASSAVPKPQSSSGGPEPTLFKPETASRTSVTRLSWEDAKKEAGVGHVPDVVPWKHLTVGERKRLQWARERAEVAEDYNPWGRPGAGAPAQKQAEEAKAEHEHEDWITKNDKGRERPVHNHKTDVKSSNERKKAFRYFYFQKKEDKKPSLWETFLEELANEILQLQQEIRAAEQKQKKEEEKLKEKQKDSVAQEGKKVGRQDNQAGKKIEQGRSKVEKSRKEMTQQEDGEGESKVQIVIINRKKNKDGSKGDIKKSGNERDQNTKAETNRERAAERDKNAGQKSSELIDRSDDHPAAASKAKEATKSKLTETVVQAGQANSRAAAPAPGPVGSPVCLYWPLISLPL</sequence>
<feature type="compositionally biased region" description="Basic and acidic residues" evidence="1">
    <location>
        <begin position="141"/>
        <end position="165"/>
    </location>
</feature>
<protein>
    <submittedName>
        <fullName evidence="2">Uncharacterized protein</fullName>
    </submittedName>
</protein>
<evidence type="ECO:0000313" key="2">
    <source>
        <dbReference type="EMBL" id="GFO03434.1"/>
    </source>
</evidence>
<feature type="region of interest" description="Disordered" evidence="1">
    <location>
        <begin position="57"/>
        <end position="105"/>
    </location>
</feature>
<dbReference type="EMBL" id="BLXT01003725">
    <property type="protein sequence ID" value="GFO03434.1"/>
    <property type="molecule type" value="Genomic_DNA"/>
</dbReference>
<name>A0AAV4AB22_9GAST</name>
<proteinExistence type="predicted"/>
<dbReference type="Proteomes" id="UP000735302">
    <property type="component" value="Unassembled WGS sequence"/>
</dbReference>
<organism evidence="2 3">
    <name type="scientific">Plakobranchus ocellatus</name>
    <dbReference type="NCBI Taxonomy" id="259542"/>
    <lineage>
        <taxon>Eukaryota</taxon>
        <taxon>Metazoa</taxon>
        <taxon>Spiralia</taxon>
        <taxon>Lophotrochozoa</taxon>
        <taxon>Mollusca</taxon>
        <taxon>Gastropoda</taxon>
        <taxon>Heterobranchia</taxon>
        <taxon>Euthyneura</taxon>
        <taxon>Panpulmonata</taxon>
        <taxon>Sacoglossa</taxon>
        <taxon>Placobranchoidea</taxon>
        <taxon>Plakobranchidae</taxon>
        <taxon>Plakobranchus</taxon>
    </lineage>
</organism>
<evidence type="ECO:0000256" key="1">
    <source>
        <dbReference type="SAM" id="MobiDB-lite"/>
    </source>
</evidence>